<dbReference type="InterPro" id="IPR004886">
    <property type="entry name" value="Glucanosyltransferase"/>
</dbReference>
<feature type="region of interest" description="Disordered" evidence="8">
    <location>
        <begin position="451"/>
        <end position="493"/>
    </location>
</feature>
<protein>
    <recommendedName>
        <fullName evidence="7">1,3-beta-glucanosyltransferase</fullName>
        <ecNumber evidence="7">2.4.1.-</ecNumber>
    </recommendedName>
</protein>
<feature type="compositionally biased region" description="Low complexity" evidence="8">
    <location>
        <begin position="451"/>
        <end position="479"/>
    </location>
</feature>
<evidence type="ECO:0000256" key="4">
    <source>
        <dbReference type="ARBA" id="ARBA00022729"/>
    </source>
</evidence>
<comment type="caution">
    <text evidence="9">The sequence shown here is derived from an EMBL/GenBank/DDBJ whole genome shotgun (WGS) entry which is preliminary data.</text>
</comment>
<proteinExistence type="inferred from homology"/>
<keyword evidence="4 7" id="KW-0732">Signal</keyword>
<dbReference type="Gene3D" id="3.20.20.80">
    <property type="entry name" value="Glycosidases"/>
    <property type="match status" value="1"/>
</dbReference>
<evidence type="ECO:0000256" key="7">
    <source>
        <dbReference type="RuleBase" id="RU361209"/>
    </source>
</evidence>
<keyword evidence="3 7" id="KW-0336">GPI-anchor</keyword>
<organism evidence="9 10">
    <name type="scientific">Nakaseomyces bracarensis</name>
    <dbReference type="NCBI Taxonomy" id="273131"/>
    <lineage>
        <taxon>Eukaryota</taxon>
        <taxon>Fungi</taxon>
        <taxon>Dikarya</taxon>
        <taxon>Ascomycota</taxon>
        <taxon>Saccharomycotina</taxon>
        <taxon>Saccharomycetes</taxon>
        <taxon>Saccharomycetales</taxon>
        <taxon>Saccharomycetaceae</taxon>
        <taxon>Nakaseomyces</taxon>
    </lineage>
</organism>
<accession>A0ABR4NZK6</accession>
<feature type="signal peptide" evidence="7">
    <location>
        <begin position="1"/>
        <end position="18"/>
    </location>
</feature>
<comment type="function">
    <text evidence="7">Splits internally a 1,3-beta-glucan molecule and transfers the newly generated reducing end (the donor) to the non-reducing end of another 1,3-beta-glucan molecule (the acceptor) forming a 1,3-beta linkage, resulting in the elongation of 1,3-beta-glucan chains in the cell wall.</text>
</comment>
<keyword evidence="6" id="KW-0961">Cell wall biogenesis/degradation</keyword>
<dbReference type="PANTHER" id="PTHR31468:SF4">
    <property type="entry name" value="1,3-BETA-GLUCANOSYLTRANSFERASE GAS3-RELATED"/>
    <property type="match status" value="1"/>
</dbReference>
<dbReference type="Proteomes" id="UP001623330">
    <property type="component" value="Unassembled WGS sequence"/>
</dbReference>
<keyword evidence="7" id="KW-0449">Lipoprotein</keyword>
<keyword evidence="5" id="KW-0325">Glycoprotein</keyword>
<keyword evidence="7" id="KW-0472">Membrane</keyword>
<dbReference type="EMBL" id="JBEVYD010000003">
    <property type="protein sequence ID" value="KAL3234557.1"/>
    <property type="molecule type" value="Genomic_DNA"/>
</dbReference>
<evidence type="ECO:0000313" key="10">
    <source>
        <dbReference type="Proteomes" id="UP001623330"/>
    </source>
</evidence>
<reference evidence="9 10" key="1">
    <citation type="submission" date="2024-05" db="EMBL/GenBank/DDBJ databases">
        <title>Long read based assembly of the Candida bracarensis genome reveals expanded adhesin content.</title>
        <authorList>
            <person name="Marcet-Houben M."/>
            <person name="Ksiezopolska E."/>
            <person name="Gabaldon T."/>
        </authorList>
    </citation>
    <scope>NUCLEOTIDE SEQUENCE [LARGE SCALE GENOMIC DNA]</scope>
    <source>
        <strain evidence="9 10">CBM6</strain>
    </source>
</reference>
<evidence type="ECO:0000313" key="9">
    <source>
        <dbReference type="EMBL" id="KAL3234557.1"/>
    </source>
</evidence>
<dbReference type="PANTHER" id="PTHR31468">
    <property type="entry name" value="1,3-BETA-GLUCANOSYLTRANSFERASE GAS1"/>
    <property type="match status" value="1"/>
</dbReference>
<evidence type="ECO:0000256" key="6">
    <source>
        <dbReference type="ARBA" id="ARBA00023316"/>
    </source>
</evidence>
<evidence type="ECO:0000256" key="8">
    <source>
        <dbReference type="SAM" id="MobiDB-lite"/>
    </source>
</evidence>
<evidence type="ECO:0000256" key="2">
    <source>
        <dbReference type="ARBA" id="ARBA00007528"/>
    </source>
</evidence>
<dbReference type="SUPFAM" id="SSF51445">
    <property type="entry name" value="(Trans)glycosidases"/>
    <property type="match status" value="1"/>
</dbReference>
<gene>
    <name evidence="9" type="ORF">RNJ44_03319</name>
</gene>
<feature type="chain" id="PRO_5045011343" description="1,3-beta-glucanosyltransferase" evidence="7">
    <location>
        <begin position="19"/>
        <end position="517"/>
    </location>
</feature>
<evidence type="ECO:0000256" key="1">
    <source>
        <dbReference type="ARBA" id="ARBA00004589"/>
    </source>
</evidence>
<comment type="similarity">
    <text evidence="2 7">Belongs to the glycosyl hydrolase 72 family.</text>
</comment>
<comment type="subcellular location">
    <subcellularLocation>
        <location evidence="7">Cell membrane</location>
        <topology evidence="7">Lipid-anchor</topology>
        <topology evidence="7">GPI-anchor</topology>
    </subcellularLocation>
    <subcellularLocation>
        <location evidence="1">Membrane</location>
        <topology evidence="1">Lipid-anchor</topology>
        <topology evidence="1">GPI-anchor</topology>
    </subcellularLocation>
</comment>
<name>A0ABR4NZK6_9SACH</name>
<keyword evidence="10" id="KW-1185">Reference proteome</keyword>
<dbReference type="Pfam" id="PF03198">
    <property type="entry name" value="Glyco_hydro_72"/>
    <property type="match status" value="1"/>
</dbReference>
<keyword evidence="7" id="KW-0808">Transferase</keyword>
<evidence type="ECO:0000256" key="3">
    <source>
        <dbReference type="ARBA" id="ARBA00022622"/>
    </source>
</evidence>
<dbReference type="EC" id="2.4.1.-" evidence="7"/>
<sequence length="517" mass="56618">MLAESVLLLLAASNMAQALLPIHIKDYRFIKPSSPNNTDTENEIFFVKGIDYQPGGSSAYDGNSGEDVLSDADVCARDAYVFQQLGINTIRVYTLNPDVNHDECMTILNDAGIYVILDVNSGNYGENLNRADPWGTYNAQYLSRVFKFIDAFKNYPNVLGFFSGNEVINDEKNYANIDPQYIRAVQRDMKQYIAKHSNRTIPVGYSAADNTDLRLPTLNYLQCNSLNGKNVSVALNESRADFFGLNTYEWCSGSSDWQSSGYDKLNSSFADAAIPLIFSEFGCNKNLPRTFDEVSKGLYGGLKNTFSGGLVYEYAEEANHYGLVDIDDDDNSVTYKEDFDNLKSQYESLELPTTKESDVPENNIVLCNGTQITDEFEDFGVNNFTIPTQPDDIARMIKWGVNGTNIGKLLDDYTLPKSSNYTIKDTDGNELSGEIAYNASNAINSLYTPSSSTSSSSSVSSSTSKSSSASSSSASSTKSTKTKSGGKKEKNGANFIEGPSFETGFGAVLAAVIYALI</sequence>
<evidence type="ECO:0000256" key="5">
    <source>
        <dbReference type="ARBA" id="ARBA00023180"/>
    </source>
</evidence>
<dbReference type="InterPro" id="IPR017853">
    <property type="entry name" value="GH"/>
</dbReference>